<proteinExistence type="predicted"/>
<keyword evidence="2" id="KW-0812">Transmembrane</keyword>
<accession>A0A9W7G1V3</accession>
<feature type="region of interest" description="Disordered" evidence="1">
    <location>
        <begin position="26"/>
        <end position="45"/>
    </location>
</feature>
<keyword evidence="2" id="KW-1133">Transmembrane helix</keyword>
<evidence type="ECO:0000313" key="3">
    <source>
        <dbReference type="EMBL" id="GMI29607.1"/>
    </source>
</evidence>
<evidence type="ECO:0000256" key="2">
    <source>
        <dbReference type="SAM" id="Phobius"/>
    </source>
</evidence>
<evidence type="ECO:0000313" key="4">
    <source>
        <dbReference type="Proteomes" id="UP001165065"/>
    </source>
</evidence>
<sequence length="475" mass="51666">MNTLSSGLVDSLASVLGCPPAYSLTPSRPPPLNLRKDARSSQPSSTPAILRVTQFLPAYGIQLFLRVHSVPHVVVNTDYRRCMNNTSGYPLLTDTVGGINYMVPSTILGGGGGGSYAKEAILSSAEEEAASPSLSSTPLGEPLAHVMKHHVPDILEDPSGDNSVALYTNLVSSTLSPLLLALSFADNGEGYECTRSLYASPPPDLPEPLFTFVSLLTRVKDNLSLWAEKVSVVRSLSFPGQLSPSALPTRCRNGVSFFAASSSLHVDVPASLRQASNAYRILSDYISSRPPNPHFFQYPTTFDPLLFQHIYLAIVNPHLVKIVRSYPLLLSYFTNMVDKYFFVADRTNGQQTNDLANEDNPRDRLRQVYNFAKKAANSSSFSAQADSASTAIKIAEKKTVQKNRSLLNLHRLRFGGAMVTDKGATPPPPPPPLSEPMQAQKLALESDNLKWFTGVGIVVGLYLVAGYAKIRIRIE</sequence>
<keyword evidence="4" id="KW-1185">Reference proteome</keyword>
<organism evidence="3 4">
    <name type="scientific">Triparma columacea</name>
    <dbReference type="NCBI Taxonomy" id="722753"/>
    <lineage>
        <taxon>Eukaryota</taxon>
        <taxon>Sar</taxon>
        <taxon>Stramenopiles</taxon>
        <taxon>Ochrophyta</taxon>
        <taxon>Bolidophyceae</taxon>
        <taxon>Parmales</taxon>
        <taxon>Triparmaceae</taxon>
        <taxon>Triparma</taxon>
    </lineage>
</organism>
<dbReference type="AlphaFoldDB" id="A0A9W7G1V3"/>
<keyword evidence="2" id="KW-0472">Membrane</keyword>
<feature type="transmembrane region" description="Helical" evidence="2">
    <location>
        <begin position="451"/>
        <end position="470"/>
    </location>
</feature>
<dbReference type="Proteomes" id="UP001165065">
    <property type="component" value="Unassembled WGS sequence"/>
</dbReference>
<protein>
    <submittedName>
        <fullName evidence="3">Uncharacterized protein</fullName>
    </submittedName>
</protein>
<gene>
    <name evidence="3" type="ORF">TrCOL_g1102</name>
</gene>
<name>A0A9W7G1V3_9STRA</name>
<comment type="caution">
    <text evidence="3">The sequence shown here is derived from an EMBL/GenBank/DDBJ whole genome shotgun (WGS) entry which is preliminary data.</text>
</comment>
<evidence type="ECO:0000256" key="1">
    <source>
        <dbReference type="SAM" id="MobiDB-lite"/>
    </source>
</evidence>
<reference evidence="4" key="1">
    <citation type="journal article" date="2023" name="Commun. Biol.">
        <title>Genome analysis of Parmales, the sister group of diatoms, reveals the evolutionary specialization of diatoms from phago-mixotrophs to photoautotrophs.</title>
        <authorList>
            <person name="Ban H."/>
            <person name="Sato S."/>
            <person name="Yoshikawa S."/>
            <person name="Yamada K."/>
            <person name="Nakamura Y."/>
            <person name="Ichinomiya M."/>
            <person name="Sato N."/>
            <person name="Blanc-Mathieu R."/>
            <person name="Endo H."/>
            <person name="Kuwata A."/>
            <person name="Ogata H."/>
        </authorList>
    </citation>
    <scope>NUCLEOTIDE SEQUENCE [LARGE SCALE GENOMIC DNA]</scope>
</reference>
<dbReference type="EMBL" id="BRYA01000684">
    <property type="protein sequence ID" value="GMI29607.1"/>
    <property type="molecule type" value="Genomic_DNA"/>
</dbReference>
<dbReference type="OrthoDB" id="198787at2759"/>